<feature type="domain" description="Transport inhibitor response 1" evidence="3">
    <location>
        <begin position="83"/>
        <end position="129"/>
    </location>
</feature>
<dbReference type="AlphaFoldDB" id="A0AAW2T2N8"/>
<evidence type="ECO:0000259" key="2">
    <source>
        <dbReference type="Pfam" id="PF18511"/>
    </source>
</evidence>
<dbReference type="InterPro" id="IPR032675">
    <property type="entry name" value="LRR_dom_sf"/>
</dbReference>
<evidence type="ECO:0000256" key="1">
    <source>
        <dbReference type="SAM" id="MobiDB-lite"/>
    </source>
</evidence>
<dbReference type="GO" id="GO:0019005">
    <property type="term" value="C:SCF ubiquitin ligase complex"/>
    <property type="evidence" value="ECO:0007669"/>
    <property type="project" value="TreeGrafter"/>
</dbReference>
<sequence length="645" mass="72828">MDPDQSEDSPSNSANSHGPTQPQSPFPDEVLEKVLSFIDSRKDRGSVSLVRKDWYNAERWTRSKLFIGNCYSVSPEIVARRFPRIKSVTLKGKPRFSDFNMLPRDWGANVHSWLVMFAKVYPFLEELRLKRMTVTDESLELLAKSFPGFKALTLSSCDGFSDNGLKAIASNCRNLTELDIQDSVTDDVGGGWLSCFPENFASLEVLNFSSLNCEVSFDDLERLVGRCKSLRVLKVNDNITLDQLRRLLVQAPQLMELGTGSFMQELTPRQYEDIESAFSNCRNLQVLSGLWEATSLYLPVLYGACASLTFLNLSDVALQSSEFAKLLVHCPNLRRLWVIDTVEDKGLEAVGSSCPLLEELRVFPSDPYDRHHRDGVTELGFLAVSRGCRKLRYVLYFCRRMTNAAVVTIVQNCPDFTHFRLCIMTPGKPDYLTNEPMDEAFAAVVKTCTKLKRLSVSGLLTDLTFEYIGKYAKNLETLSVAFAGSSDWGMQCVLEGCPKLRKLEIRDCPFGNAALLSGREKYEMMRSLWMSSCNVTMKGCRLLAREMPRLNVEVIKDEGNDDGQADRVYVYRSVAGPRRDAHHLFSLFDSEGKGIVGKSTYMLLVRVGSTYLQTPDWGRGSYQQRRGFGFRLKLEHCRRAGRGCI</sequence>
<reference evidence="4" key="2">
    <citation type="journal article" date="2024" name="Plant">
        <title>Genomic evolution and insights into agronomic trait innovations of Sesamum species.</title>
        <authorList>
            <person name="Miao H."/>
            <person name="Wang L."/>
            <person name="Qu L."/>
            <person name="Liu H."/>
            <person name="Sun Y."/>
            <person name="Le M."/>
            <person name="Wang Q."/>
            <person name="Wei S."/>
            <person name="Zheng Y."/>
            <person name="Lin W."/>
            <person name="Duan Y."/>
            <person name="Cao H."/>
            <person name="Xiong S."/>
            <person name="Wang X."/>
            <person name="Wei L."/>
            <person name="Li C."/>
            <person name="Ma Q."/>
            <person name="Ju M."/>
            <person name="Zhao R."/>
            <person name="Li G."/>
            <person name="Mu C."/>
            <person name="Tian Q."/>
            <person name="Mei H."/>
            <person name="Zhang T."/>
            <person name="Gao T."/>
            <person name="Zhang H."/>
        </authorList>
    </citation>
    <scope>NUCLEOTIDE SEQUENCE</scope>
    <source>
        <strain evidence="4">G02</strain>
    </source>
</reference>
<comment type="caution">
    <text evidence="4">The sequence shown here is derived from an EMBL/GenBank/DDBJ whole genome shotgun (WGS) entry which is preliminary data.</text>
</comment>
<organism evidence="4">
    <name type="scientific">Sesamum radiatum</name>
    <name type="common">Black benniseed</name>
    <dbReference type="NCBI Taxonomy" id="300843"/>
    <lineage>
        <taxon>Eukaryota</taxon>
        <taxon>Viridiplantae</taxon>
        <taxon>Streptophyta</taxon>
        <taxon>Embryophyta</taxon>
        <taxon>Tracheophyta</taxon>
        <taxon>Spermatophyta</taxon>
        <taxon>Magnoliopsida</taxon>
        <taxon>eudicotyledons</taxon>
        <taxon>Gunneridae</taxon>
        <taxon>Pentapetalae</taxon>
        <taxon>asterids</taxon>
        <taxon>lamiids</taxon>
        <taxon>Lamiales</taxon>
        <taxon>Pedaliaceae</taxon>
        <taxon>Sesamum</taxon>
    </lineage>
</organism>
<evidence type="ECO:0000259" key="3">
    <source>
        <dbReference type="Pfam" id="PF18791"/>
    </source>
</evidence>
<feature type="domain" description="COI1 F-box" evidence="2">
    <location>
        <begin position="25"/>
        <end position="63"/>
    </location>
</feature>
<protein>
    <submittedName>
        <fullName evidence="4">Protein TRANSPORT INHIBITOR RESPONSE 1</fullName>
    </submittedName>
</protein>
<dbReference type="Pfam" id="PF18791">
    <property type="entry name" value="Transp_inhibit"/>
    <property type="match status" value="1"/>
</dbReference>
<dbReference type="Pfam" id="PF18511">
    <property type="entry name" value="F-box_5"/>
    <property type="match status" value="1"/>
</dbReference>
<dbReference type="Pfam" id="PF13516">
    <property type="entry name" value="LRR_6"/>
    <property type="match status" value="1"/>
</dbReference>
<dbReference type="Gene3D" id="1.20.1280.50">
    <property type="match status" value="1"/>
</dbReference>
<dbReference type="PANTHER" id="PTHR16134">
    <property type="entry name" value="F-BOX/TPR REPEAT PROTEIN POF3"/>
    <property type="match status" value="1"/>
</dbReference>
<feature type="region of interest" description="Disordered" evidence="1">
    <location>
        <begin position="1"/>
        <end position="27"/>
    </location>
</feature>
<dbReference type="SUPFAM" id="SSF52047">
    <property type="entry name" value="RNI-like"/>
    <property type="match status" value="1"/>
</dbReference>
<dbReference type="PANTHER" id="PTHR16134:SF148">
    <property type="entry name" value="S-PHASE KINASE-ASSOCIATED PROTEIN 2, ISOFORM A"/>
    <property type="match status" value="1"/>
</dbReference>
<proteinExistence type="predicted"/>
<dbReference type="Gene3D" id="3.80.10.10">
    <property type="entry name" value="Ribonuclease Inhibitor"/>
    <property type="match status" value="1"/>
</dbReference>
<feature type="compositionally biased region" description="Polar residues" evidence="1">
    <location>
        <begin position="8"/>
        <end position="23"/>
    </location>
</feature>
<dbReference type="InterPro" id="IPR001611">
    <property type="entry name" value="Leu-rich_rpt"/>
</dbReference>
<dbReference type="EMBL" id="JACGWJ010000009">
    <property type="protein sequence ID" value="KAL0398670.1"/>
    <property type="molecule type" value="Genomic_DNA"/>
</dbReference>
<accession>A0AAW2T2N8</accession>
<name>A0AAW2T2N8_SESRA</name>
<gene>
    <name evidence="4" type="ORF">Sradi_2210300</name>
</gene>
<dbReference type="InterPro" id="IPR041567">
    <property type="entry name" value="COI1_F-box"/>
</dbReference>
<reference evidence="4" key="1">
    <citation type="submission" date="2020-06" db="EMBL/GenBank/DDBJ databases">
        <authorList>
            <person name="Li T."/>
            <person name="Hu X."/>
            <person name="Zhang T."/>
            <person name="Song X."/>
            <person name="Zhang H."/>
            <person name="Dai N."/>
            <person name="Sheng W."/>
            <person name="Hou X."/>
            <person name="Wei L."/>
        </authorList>
    </citation>
    <scope>NUCLEOTIDE SEQUENCE</scope>
    <source>
        <strain evidence="4">G02</strain>
        <tissue evidence="4">Leaf</tissue>
    </source>
</reference>
<dbReference type="FunFam" id="1.20.1280.50:FF:000006">
    <property type="entry name" value="Transport inhibitor response 1"/>
    <property type="match status" value="1"/>
</dbReference>
<evidence type="ECO:0000313" key="4">
    <source>
        <dbReference type="EMBL" id="KAL0398670.1"/>
    </source>
</evidence>
<dbReference type="CDD" id="cd22159">
    <property type="entry name" value="F-box_AtTIR1-like"/>
    <property type="match status" value="1"/>
</dbReference>
<dbReference type="SMART" id="SM00367">
    <property type="entry name" value="LRR_CC"/>
    <property type="match status" value="6"/>
</dbReference>
<dbReference type="GO" id="GO:0031146">
    <property type="term" value="P:SCF-dependent proteasomal ubiquitin-dependent protein catabolic process"/>
    <property type="evidence" value="ECO:0007669"/>
    <property type="project" value="TreeGrafter"/>
</dbReference>
<dbReference type="InterPro" id="IPR041101">
    <property type="entry name" value="Transp_inhibit"/>
</dbReference>
<dbReference type="InterPro" id="IPR006553">
    <property type="entry name" value="Leu-rich_rpt_Cys-con_subtyp"/>
</dbReference>